<reference evidence="2 3" key="1">
    <citation type="submission" date="2020-08" db="EMBL/GenBank/DDBJ databases">
        <title>Genomic Encyclopedia of Type Strains, Phase III (KMG-III): the genomes of soil and plant-associated and newly described type strains.</title>
        <authorList>
            <person name="Whitman W."/>
        </authorList>
    </citation>
    <scope>NUCLEOTIDE SEQUENCE [LARGE SCALE GENOMIC DNA]</scope>
    <source>
        <strain evidence="2 3">CECT 8640</strain>
    </source>
</reference>
<protein>
    <recommendedName>
        <fullName evidence="4">Lipoprotein</fullName>
    </recommendedName>
</protein>
<feature type="chain" id="PRO_5039656325" description="Lipoprotein" evidence="1">
    <location>
        <begin position="26"/>
        <end position="232"/>
    </location>
</feature>
<organism evidence="2 3">
    <name type="scientific">Saccharothrix tamanrassetensis</name>
    <dbReference type="NCBI Taxonomy" id="1051531"/>
    <lineage>
        <taxon>Bacteria</taxon>
        <taxon>Bacillati</taxon>
        <taxon>Actinomycetota</taxon>
        <taxon>Actinomycetes</taxon>
        <taxon>Pseudonocardiales</taxon>
        <taxon>Pseudonocardiaceae</taxon>
        <taxon>Saccharothrix</taxon>
    </lineage>
</organism>
<name>A0A841CEZ2_9PSEU</name>
<evidence type="ECO:0000256" key="1">
    <source>
        <dbReference type="SAM" id="SignalP"/>
    </source>
</evidence>
<accession>A0A841CEZ2</accession>
<keyword evidence="3" id="KW-1185">Reference proteome</keyword>
<keyword evidence="1" id="KW-0732">Signal</keyword>
<evidence type="ECO:0000313" key="3">
    <source>
        <dbReference type="Proteomes" id="UP000547510"/>
    </source>
</evidence>
<comment type="caution">
    <text evidence="2">The sequence shown here is derived from an EMBL/GenBank/DDBJ whole genome shotgun (WGS) entry which is preliminary data.</text>
</comment>
<dbReference type="AlphaFoldDB" id="A0A841CEZ2"/>
<evidence type="ECO:0008006" key="4">
    <source>
        <dbReference type="Google" id="ProtNLM"/>
    </source>
</evidence>
<sequence>MTPVRNTLLALCAVLVVGACSGTPAPTTPTNSSGASPTAGTAAADETAAVRTAFEDYKKAALAKDGAATVNLLSAGMHRFYDESRVLALTGGADKVGALPPSSAFVVYALRAEFDAATLRAASPADLVKSAVEKNLVGENARSAELGEITVNGDAATALMVMQGKQTDIELPFAKEGGRWRMDPRPLLAHADDALRDAAKQRGVAVEEMLDGVLAQRYGAERVPALKKPLEG</sequence>
<dbReference type="EMBL" id="JACHJN010000005">
    <property type="protein sequence ID" value="MBB5957122.1"/>
    <property type="molecule type" value="Genomic_DNA"/>
</dbReference>
<evidence type="ECO:0000313" key="2">
    <source>
        <dbReference type="EMBL" id="MBB5957122.1"/>
    </source>
</evidence>
<dbReference type="PROSITE" id="PS51257">
    <property type="entry name" value="PROKAR_LIPOPROTEIN"/>
    <property type="match status" value="1"/>
</dbReference>
<feature type="signal peptide" evidence="1">
    <location>
        <begin position="1"/>
        <end position="25"/>
    </location>
</feature>
<proteinExistence type="predicted"/>
<dbReference type="Proteomes" id="UP000547510">
    <property type="component" value="Unassembled WGS sequence"/>
</dbReference>
<dbReference type="RefSeq" id="WP_184691915.1">
    <property type="nucleotide sequence ID" value="NZ_JACHJN010000005.1"/>
</dbReference>
<gene>
    <name evidence="2" type="ORF">FHS29_003715</name>
</gene>